<comment type="caution">
    <text evidence="2">The sequence shown here is derived from an EMBL/GenBank/DDBJ whole genome shotgun (WGS) entry which is preliminary data.</text>
</comment>
<dbReference type="Proteomes" id="UP000614272">
    <property type="component" value="Unassembled WGS sequence"/>
</dbReference>
<feature type="transmembrane region" description="Helical" evidence="1">
    <location>
        <begin position="79"/>
        <end position="103"/>
    </location>
</feature>
<feature type="transmembrane region" description="Helical" evidence="1">
    <location>
        <begin position="12"/>
        <end position="30"/>
    </location>
</feature>
<keyword evidence="1" id="KW-0472">Membrane</keyword>
<feature type="transmembrane region" description="Helical" evidence="1">
    <location>
        <begin position="381"/>
        <end position="400"/>
    </location>
</feature>
<organism evidence="2 3">
    <name type="scientific">Lacimicrobium alkaliphilum</name>
    <dbReference type="NCBI Taxonomy" id="1526571"/>
    <lineage>
        <taxon>Bacteria</taxon>
        <taxon>Pseudomonadati</taxon>
        <taxon>Pseudomonadota</taxon>
        <taxon>Gammaproteobacteria</taxon>
        <taxon>Alteromonadales</taxon>
        <taxon>Alteromonadaceae</taxon>
        <taxon>Lacimicrobium</taxon>
    </lineage>
</organism>
<feature type="transmembrane region" description="Helical" evidence="1">
    <location>
        <begin position="289"/>
        <end position="308"/>
    </location>
</feature>
<protein>
    <recommendedName>
        <fullName evidence="4">Polysaccharide biosynthesis protein</fullName>
    </recommendedName>
</protein>
<gene>
    <name evidence="2" type="ORF">GCM10011357_34630</name>
</gene>
<keyword evidence="3" id="KW-1185">Reference proteome</keyword>
<evidence type="ECO:0000313" key="2">
    <source>
        <dbReference type="EMBL" id="GGD76665.1"/>
    </source>
</evidence>
<reference evidence="3" key="1">
    <citation type="journal article" date="2019" name="Int. J. Syst. Evol. Microbiol.">
        <title>The Global Catalogue of Microorganisms (GCM) 10K type strain sequencing project: providing services to taxonomists for standard genome sequencing and annotation.</title>
        <authorList>
            <consortium name="The Broad Institute Genomics Platform"/>
            <consortium name="The Broad Institute Genome Sequencing Center for Infectious Disease"/>
            <person name="Wu L."/>
            <person name="Ma J."/>
        </authorList>
    </citation>
    <scope>NUCLEOTIDE SEQUENCE [LARGE SCALE GENOMIC DNA]</scope>
    <source>
        <strain evidence="3">CGMCC 1.12923</strain>
    </source>
</reference>
<name>A0ABQ1RPC7_9ALTE</name>
<dbReference type="EMBL" id="BMGJ01000018">
    <property type="protein sequence ID" value="GGD76665.1"/>
    <property type="molecule type" value="Genomic_DNA"/>
</dbReference>
<proteinExistence type="predicted"/>
<evidence type="ECO:0000256" key="1">
    <source>
        <dbReference type="SAM" id="Phobius"/>
    </source>
</evidence>
<accession>A0ABQ1RPC7</accession>
<feature type="transmembrane region" description="Helical" evidence="1">
    <location>
        <begin position="353"/>
        <end position="375"/>
    </location>
</feature>
<evidence type="ECO:0000313" key="3">
    <source>
        <dbReference type="Proteomes" id="UP000614272"/>
    </source>
</evidence>
<sequence>MRWPGWHRSQSIIGTASLAVANLVFSLLLLRYGSAAEFGSFAMLQISQGLAFGVSNALLGAPLLLFLKHPVHTDAGLRGFFAANLILILPCVLVQGAIALALGLQSSEAFWAMLMLCFGVIRWFGRHYCLSTQPESTVNSDLTTSALMLSSAILLWSQEQVSLLSALQFCAVAQAVGVLALGKRHFGLLANSPFNPQWRHVRVGVKRQGRPAFVGALSLEATANGHSYLISLLAGPAAFAPIAAAALLFRPTLVLQGAMAMYERPLLVRGVFHSIYADVYQSYTQLRQWALLSWFANLLLVAALVVWGEHGLWRQSEQSSMYLVLMLWSAIMLIRSVRLAPATLLQASDQFALLARICTLAAMFALPAVALLVVFSGAVSSLWALLVAELIILYPLLSGCRQQLASTAKKAEHRA</sequence>
<feature type="transmembrane region" description="Helical" evidence="1">
    <location>
        <begin position="320"/>
        <end position="341"/>
    </location>
</feature>
<dbReference type="RefSeq" id="WP_099036048.1">
    <property type="nucleotide sequence ID" value="NZ_BMGJ01000018.1"/>
</dbReference>
<feature type="transmembrane region" description="Helical" evidence="1">
    <location>
        <begin position="50"/>
        <end position="67"/>
    </location>
</feature>
<keyword evidence="1" id="KW-1133">Transmembrane helix</keyword>
<keyword evidence="1" id="KW-0812">Transmembrane</keyword>
<evidence type="ECO:0008006" key="4">
    <source>
        <dbReference type="Google" id="ProtNLM"/>
    </source>
</evidence>